<comment type="caution">
    <text evidence="1">The sequence shown here is derived from an EMBL/GenBank/DDBJ whole genome shotgun (WGS) entry which is preliminary data.</text>
</comment>
<keyword evidence="2" id="KW-1185">Reference proteome</keyword>
<organism evidence="1 2">
    <name type="scientific">Catellatospora bangladeshensis</name>
    <dbReference type="NCBI Taxonomy" id="310355"/>
    <lineage>
        <taxon>Bacteria</taxon>
        <taxon>Bacillati</taxon>
        <taxon>Actinomycetota</taxon>
        <taxon>Actinomycetes</taxon>
        <taxon>Micromonosporales</taxon>
        <taxon>Micromonosporaceae</taxon>
        <taxon>Catellatospora</taxon>
    </lineage>
</organism>
<sequence length="84" mass="9550">MRIGTQFTGSLAAGESGSWFTHSWPPEWHVLWHVMPITPAPGAPEVEWDVEVERADAAKVTYWFTIRNLSNAPMDFEARYAVMN</sequence>
<evidence type="ECO:0000313" key="1">
    <source>
        <dbReference type="EMBL" id="GIF85920.1"/>
    </source>
</evidence>
<gene>
    <name evidence="1" type="ORF">Cba03nite_72690</name>
</gene>
<reference evidence="1 2" key="1">
    <citation type="submission" date="2021-01" db="EMBL/GenBank/DDBJ databases">
        <title>Whole genome shotgun sequence of Catellatospora bangladeshensis NBRC 107357.</title>
        <authorList>
            <person name="Komaki H."/>
            <person name="Tamura T."/>
        </authorList>
    </citation>
    <scope>NUCLEOTIDE SEQUENCE [LARGE SCALE GENOMIC DNA]</scope>
    <source>
        <strain evidence="1 2">NBRC 107357</strain>
    </source>
</reference>
<dbReference type="EMBL" id="BONF01000055">
    <property type="protein sequence ID" value="GIF85920.1"/>
    <property type="molecule type" value="Genomic_DNA"/>
</dbReference>
<dbReference type="RefSeq" id="WP_203756491.1">
    <property type="nucleotide sequence ID" value="NZ_BONF01000055.1"/>
</dbReference>
<evidence type="ECO:0000313" key="2">
    <source>
        <dbReference type="Proteomes" id="UP000601223"/>
    </source>
</evidence>
<protein>
    <submittedName>
        <fullName evidence="1">Uncharacterized protein</fullName>
    </submittedName>
</protein>
<proteinExistence type="predicted"/>
<accession>A0A8J3JVJ3</accession>
<dbReference type="AlphaFoldDB" id="A0A8J3JVJ3"/>
<dbReference type="Proteomes" id="UP000601223">
    <property type="component" value="Unassembled WGS sequence"/>
</dbReference>
<name>A0A8J3JVJ3_9ACTN</name>